<evidence type="ECO:0000256" key="4">
    <source>
        <dbReference type="RuleBase" id="RU000659"/>
    </source>
</evidence>
<dbReference type="STRING" id="869754.A0A1A0H889"/>
<dbReference type="RefSeq" id="XP_018710717.1">
    <property type="nucleotide sequence ID" value="XM_018857725.1"/>
</dbReference>
<dbReference type="PANTHER" id="PTHR36427">
    <property type="entry name" value="54S RIBOSOMAL PROTEIN L1, MITOCHONDRIAL"/>
    <property type="match status" value="1"/>
</dbReference>
<dbReference type="InterPro" id="IPR023673">
    <property type="entry name" value="Ribosomal_uL1_CS"/>
</dbReference>
<dbReference type="EMBL" id="LXTC01000004">
    <property type="protein sequence ID" value="OBA20195.1"/>
    <property type="molecule type" value="Genomic_DNA"/>
</dbReference>
<evidence type="ECO:0000256" key="5">
    <source>
        <dbReference type="SAM" id="SignalP"/>
    </source>
</evidence>
<dbReference type="GO" id="GO:0003735">
    <property type="term" value="F:structural constituent of ribosome"/>
    <property type="evidence" value="ECO:0007669"/>
    <property type="project" value="EnsemblFungi"/>
</dbReference>
<dbReference type="PANTHER" id="PTHR36427:SF3">
    <property type="entry name" value="LARGE RIBOSOMAL SUBUNIT PROTEIN UL1M"/>
    <property type="match status" value="1"/>
</dbReference>
<dbReference type="Pfam" id="PF00687">
    <property type="entry name" value="Ribosomal_L1"/>
    <property type="match status" value="1"/>
</dbReference>
<dbReference type="AlphaFoldDB" id="A0A1A0H889"/>
<keyword evidence="3 4" id="KW-0687">Ribonucleoprotein</keyword>
<dbReference type="GeneID" id="30030701"/>
<feature type="signal peptide" evidence="5">
    <location>
        <begin position="1"/>
        <end position="24"/>
    </location>
</feature>
<dbReference type="PIRSF" id="PIRSF002155">
    <property type="entry name" value="Ribosomal_L1"/>
    <property type="match status" value="1"/>
</dbReference>
<dbReference type="PROSITE" id="PS01199">
    <property type="entry name" value="RIBOSOMAL_L1"/>
    <property type="match status" value="1"/>
</dbReference>
<keyword evidence="2 4" id="KW-0689">Ribosomal protein</keyword>
<reference evidence="6 7" key="1">
    <citation type="submission" date="2016-05" db="EMBL/GenBank/DDBJ databases">
        <title>Comparative genomics of biotechnologically important yeasts.</title>
        <authorList>
            <consortium name="DOE Joint Genome Institute"/>
            <person name="Riley R."/>
            <person name="Haridas S."/>
            <person name="Wolfe K.H."/>
            <person name="Lopes M.R."/>
            <person name="Hittinger C.T."/>
            <person name="Goker M."/>
            <person name="Salamov A."/>
            <person name="Wisecaver J."/>
            <person name="Long T.M."/>
            <person name="Aerts A.L."/>
            <person name="Barry K."/>
            <person name="Choi C."/>
            <person name="Clum A."/>
            <person name="Coughlan A.Y."/>
            <person name="Deshpande S."/>
            <person name="Douglass A.P."/>
            <person name="Hanson S.J."/>
            <person name="Klenk H.-P."/>
            <person name="LaButti K."/>
            <person name="Lapidus A."/>
            <person name="Lindquist E."/>
            <person name="Lipzen A."/>
            <person name="Meier-kolthoff J.P."/>
            <person name="Ohm R.A."/>
            <person name="Otillar R.P."/>
            <person name="Pangilinan J."/>
            <person name="Peng Y."/>
            <person name="Rokas A."/>
            <person name="Rosa C.A."/>
            <person name="Scheuner C."/>
            <person name="Sibirny A.A."/>
            <person name="Slot J.C."/>
            <person name="Stielow J.B."/>
            <person name="Sun H."/>
            <person name="Kurtzman C.P."/>
            <person name="Blackwell M."/>
            <person name="Grigoriev I.V."/>
            <person name="Jeffries T.W."/>
        </authorList>
    </citation>
    <scope>NUCLEOTIDE SEQUENCE [LARGE SCALE GENOMIC DNA]</scope>
    <source>
        <strain evidence="6 7">NRRL YB-4993</strain>
    </source>
</reference>
<evidence type="ECO:0000256" key="1">
    <source>
        <dbReference type="ARBA" id="ARBA00010531"/>
    </source>
</evidence>
<evidence type="ECO:0000313" key="6">
    <source>
        <dbReference type="EMBL" id="OBA20195.1"/>
    </source>
</evidence>
<dbReference type="InterPro" id="IPR028364">
    <property type="entry name" value="Ribosomal_uL1/biogenesis"/>
</dbReference>
<dbReference type="InterPro" id="IPR023674">
    <property type="entry name" value="Ribosomal_uL1-like"/>
</dbReference>
<sequence>MFAQPLKRLAAAPLIRLFSLYAFASQEIAIRHPSPKLTATKDPKKIAAREAKLRARQQVKPQDHLLYMDIPKAMRFMRASEVGKSPEMTTITLQITVIPEKGSHPLLGQIIFPKPVRPNNTLIFTENAEQIQEIKRSKELTLVGGADLIAKIKEGFPVASYTQCLADSNMVLQLGQIAKILGPKNLMPSAKKGTVSDNVVDLLKNTASAYTFKQKKNQLYFPVGRCDFSDEEIIKNVQAASKAVYSCQPPGTKHPNLIGLCSMSSTLGPSVIIDFKL</sequence>
<dbReference type="SUPFAM" id="SSF56808">
    <property type="entry name" value="Ribosomal protein L1"/>
    <property type="match status" value="1"/>
</dbReference>
<evidence type="ECO:0000256" key="3">
    <source>
        <dbReference type="ARBA" id="ARBA00023274"/>
    </source>
</evidence>
<name>A0A1A0H889_9ASCO</name>
<organism evidence="6 7">
    <name type="scientific">Metschnikowia bicuspidata var. bicuspidata NRRL YB-4993</name>
    <dbReference type="NCBI Taxonomy" id="869754"/>
    <lineage>
        <taxon>Eukaryota</taxon>
        <taxon>Fungi</taxon>
        <taxon>Dikarya</taxon>
        <taxon>Ascomycota</taxon>
        <taxon>Saccharomycotina</taxon>
        <taxon>Pichiomycetes</taxon>
        <taxon>Metschnikowiaceae</taxon>
        <taxon>Metschnikowia</taxon>
    </lineage>
</organism>
<dbReference type="GO" id="GO:0003723">
    <property type="term" value="F:RNA binding"/>
    <property type="evidence" value="ECO:0007669"/>
    <property type="project" value="InterPro"/>
</dbReference>
<evidence type="ECO:0000313" key="7">
    <source>
        <dbReference type="Proteomes" id="UP000092555"/>
    </source>
</evidence>
<keyword evidence="5" id="KW-0732">Signal</keyword>
<protein>
    <recommendedName>
        <fullName evidence="4">Ribosomal protein</fullName>
    </recommendedName>
</protein>
<evidence type="ECO:0000256" key="2">
    <source>
        <dbReference type="ARBA" id="ARBA00022980"/>
    </source>
</evidence>
<dbReference type="InterPro" id="IPR016095">
    <property type="entry name" value="Ribosomal_uL1_3-a/b-sand"/>
</dbReference>
<feature type="chain" id="PRO_5008291688" description="Ribosomal protein" evidence="5">
    <location>
        <begin position="25"/>
        <end position="277"/>
    </location>
</feature>
<accession>A0A1A0H889</accession>
<dbReference type="Gene3D" id="3.30.190.20">
    <property type="match status" value="1"/>
</dbReference>
<keyword evidence="7" id="KW-1185">Reference proteome</keyword>
<dbReference type="Gene3D" id="3.40.50.790">
    <property type="match status" value="1"/>
</dbReference>
<dbReference type="CDD" id="cd00403">
    <property type="entry name" value="Ribosomal_L1"/>
    <property type="match status" value="1"/>
</dbReference>
<dbReference type="InterPro" id="IPR002143">
    <property type="entry name" value="Ribosomal_uL1"/>
</dbReference>
<gene>
    <name evidence="6" type="ORF">METBIDRAFT_43956</name>
</gene>
<comment type="similarity">
    <text evidence="1 4">Belongs to the universal ribosomal protein uL1 family.</text>
</comment>
<dbReference type="GO" id="GO:0006412">
    <property type="term" value="P:translation"/>
    <property type="evidence" value="ECO:0007669"/>
    <property type="project" value="InterPro"/>
</dbReference>
<dbReference type="OrthoDB" id="1747252at2759"/>
<dbReference type="Proteomes" id="UP000092555">
    <property type="component" value="Unassembled WGS sequence"/>
</dbReference>
<dbReference type="GO" id="GO:0005762">
    <property type="term" value="C:mitochondrial large ribosomal subunit"/>
    <property type="evidence" value="ECO:0007669"/>
    <property type="project" value="EnsemblFungi"/>
</dbReference>
<proteinExistence type="inferred from homology"/>
<comment type="caution">
    <text evidence="6">The sequence shown here is derived from an EMBL/GenBank/DDBJ whole genome shotgun (WGS) entry which is preliminary data.</text>
</comment>